<dbReference type="RefSeq" id="WP_102754552.1">
    <property type="nucleotide sequence ID" value="NZ_CP025791.1"/>
</dbReference>
<evidence type="ECO:0000313" key="3">
    <source>
        <dbReference type="Proteomes" id="UP000235826"/>
    </source>
</evidence>
<feature type="chain" id="PRO_5014688303" evidence="1">
    <location>
        <begin position="25"/>
        <end position="112"/>
    </location>
</feature>
<sequence length="112" mass="12724">MKKSIINLALAIFFALSFSTISYAQVTKSDVEKIITLQETSLDEISKVFIKNIKVFFESGNSKYVLYKYENLKISLTETGFIFKGKAVEFFPFSCIKQLTISEKGLTIDLLD</sequence>
<protein>
    <submittedName>
        <fullName evidence="2">Uncharacterized protein</fullName>
    </submittedName>
</protein>
<name>A0A2K9PLF0_9FLAO</name>
<feature type="signal peptide" evidence="1">
    <location>
        <begin position="1"/>
        <end position="24"/>
    </location>
</feature>
<proteinExistence type="predicted"/>
<dbReference type="AlphaFoldDB" id="A0A2K9PLF0"/>
<reference evidence="2 3" key="1">
    <citation type="submission" date="2018-01" db="EMBL/GenBank/DDBJ databases">
        <title>Complete genome sequence of Flavivirga eckloniae ECD14 isolated from seaweed Ecklonia cava.</title>
        <authorList>
            <person name="Lee J.H."/>
            <person name="Baik K.S."/>
            <person name="Seong C.N."/>
        </authorList>
    </citation>
    <scope>NUCLEOTIDE SEQUENCE [LARGE SCALE GENOMIC DNA]</scope>
    <source>
        <strain evidence="2 3">ECD14</strain>
    </source>
</reference>
<keyword evidence="3" id="KW-1185">Reference proteome</keyword>
<dbReference type="KEGG" id="fek:C1H87_03865"/>
<evidence type="ECO:0000313" key="2">
    <source>
        <dbReference type="EMBL" id="AUP77893.1"/>
    </source>
</evidence>
<dbReference type="EMBL" id="CP025791">
    <property type="protein sequence ID" value="AUP77893.1"/>
    <property type="molecule type" value="Genomic_DNA"/>
</dbReference>
<evidence type="ECO:0000256" key="1">
    <source>
        <dbReference type="SAM" id="SignalP"/>
    </source>
</evidence>
<dbReference type="Proteomes" id="UP000235826">
    <property type="component" value="Chromosome"/>
</dbReference>
<organism evidence="2 3">
    <name type="scientific">Flavivirga eckloniae</name>
    <dbReference type="NCBI Taxonomy" id="1803846"/>
    <lineage>
        <taxon>Bacteria</taxon>
        <taxon>Pseudomonadati</taxon>
        <taxon>Bacteroidota</taxon>
        <taxon>Flavobacteriia</taxon>
        <taxon>Flavobacteriales</taxon>
        <taxon>Flavobacteriaceae</taxon>
        <taxon>Flavivirga</taxon>
    </lineage>
</organism>
<accession>A0A2K9PLF0</accession>
<gene>
    <name evidence="2" type="ORF">C1H87_03865</name>
</gene>
<keyword evidence="1" id="KW-0732">Signal</keyword>